<keyword evidence="4" id="KW-0997">Cell inner membrane</keyword>
<organism evidence="11 12">
    <name type="scientific">Aeoliella straminimaris</name>
    <dbReference type="NCBI Taxonomy" id="2954799"/>
    <lineage>
        <taxon>Bacteria</taxon>
        <taxon>Pseudomonadati</taxon>
        <taxon>Planctomycetota</taxon>
        <taxon>Planctomycetia</taxon>
        <taxon>Pirellulales</taxon>
        <taxon>Lacipirellulaceae</taxon>
        <taxon>Aeoliella</taxon>
    </lineage>
</organism>
<dbReference type="Pfam" id="PF04290">
    <property type="entry name" value="DctQ"/>
    <property type="match status" value="1"/>
</dbReference>
<feature type="transmembrane region" description="Helical" evidence="9">
    <location>
        <begin position="12"/>
        <end position="36"/>
    </location>
</feature>
<dbReference type="GO" id="GO:0005886">
    <property type="term" value="C:plasma membrane"/>
    <property type="evidence" value="ECO:0007669"/>
    <property type="project" value="UniProtKB-SubCell"/>
</dbReference>
<evidence type="ECO:0000256" key="7">
    <source>
        <dbReference type="ARBA" id="ARBA00023136"/>
    </source>
</evidence>
<dbReference type="InterPro" id="IPR055348">
    <property type="entry name" value="DctQ"/>
</dbReference>
<feature type="transmembrane region" description="Helical" evidence="9">
    <location>
        <begin position="51"/>
        <end position="69"/>
    </location>
</feature>
<evidence type="ECO:0000256" key="3">
    <source>
        <dbReference type="ARBA" id="ARBA00022475"/>
    </source>
</evidence>
<evidence type="ECO:0000256" key="2">
    <source>
        <dbReference type="ARBA" id="ARBA00022448"/>
    </source>
</evidence>
<evidence type="ECO:0000313" key="12">
    <source>
        <dbReference type="Proteomes" id="UP001155241"/>
    </source>
</evidence>
<evidence type="ECO:0000313" key="11">
    <source>
        <dbReference type="EMBL" id="MCO6046262.1"/>
    </source>
</evidence>
<evidence type="ECO:0000256" key="4">
    <source>
        <dbReference type="ARBA" id="ARBA00022519"/>
    </source>
</evidence>
<evidence type="ECO:0000256" key="5">
    <source>
        <dbReference type="ARBA" id="ARBA00022692"/>
    </source>
</evidence>
<reference evidence="11" key="1">
    <citation type="submission" date="2022-06" db="EMBL/GenBank/DDBJ databases">
        <title>Aeoliella straminimaris, a novel planctomycete from sediments.</title>
        <authorList>
            <person name="Vitorino I.R."/>
            <person name="Lage O.M."/>
        </authorList>
    </citation>
    <scope>NUCLEOTIDE SEQUENCE</scope>
    <source>
        <strain evidence="11">ICT_H6.2</strain>
    </source>
</reference>
<accession>A0A9X2FC17</accession>
<dbReference type="GO" id="GO:0022857">
    <property type="term" value="F:transmembrane transporter activity"/>
    <property type="evidence" value="ECO:0007669"/>
    <property type="project" value="TreeGrafter"/>
</dbReference>
<evidence type="ECO:0000256" key="9">
    <source>
        <dbReference type="SAM" id="Phobius"/>
    </source>
</evidence>
<proteinExistence type="inferred from homology"/>
<evidence type="ECO:0000256" key="6">
    <source>
        <dbReference type="ARBA" id="ARBA00022989"/>
    </source>
</evidence>
<protein>
    <submittedName>
        <fullName evidence="11">TRAP transporter small permease</fullName>
    </submittedName>
</protein>
<keyword evidence="7 9" id="KW-0472">Membrane</keyword>
<keyword evidence="12" id="KW-1185">Reference proteome</keyword>
<evidence type="ECO:0000259" key="10">
    <source>
        <dbReference type="Pfam" id="PF04290"/>
    </source>
</evidence>
<feature type="domain" description="Tripartite ATP-independent periplasmic transporters DctQ component" evidence="10">
    <location>
        <begin position="28"/>
        <end position="158"/>
    </location>
</feature>
<feature type="transmembrane region" description="Helical" evidence="9">
    <location>
        <begin position="128"/>
        <end position="152"/>
    </location>
</feature>
<gene>
    <name evidence="11" type="ORF">NG895_20380</name>
</gene>
<feature type="transmembrane region" description="Helical" evidence="9">
    <location>
        <begin position="90"/>
        <end position="108"/>
    </location>
</feature>
<evidence type="ECO:0000256" key="1">
    <source>
        <dbReference type="ARBA" id="ARBA00004429"/>
    </source>
</evidence>
<keyword evidence="6 9" id="KW-1133">Transmembrane helix</keyword>
<keyword evidence="3" id="KW-1003">Cell membrane</keyword>
<dbReference type="InterPro" id="IPR007387">
    <property type="entry name" value="TRAP_DctQ"/>
</dbReference>
<dbReference type="RefSeq" id="WP_252854376.1">
    <property type="nucleotide sequence ID" value="NZ_JAMXLR010000072.1"/>
</dbReference>
<dbReference type="GO" id="GO:0015740">
    <property type="term" value="P:C4-dicarboxylate transport"/>
    <property type="evidence" value="ECO:0007669"/>
    <property type="project" value="TreeGrafter"/>
</dbReference>
<keyword evidence="5 9" id="KW-0812">Transmembrane</keyword>
<evidence type="ECO:0000256" key="8">
    <source>
        <dbReference type="ARBA" id="ARBA00038436"/>
    </source>
</evidence>
<dbReference type="Proteomes" id="UP001155241">
    <property type="component" value="Unassembled WGS sequence"/>
</dbReference>
<name>A0A9X2FC17_9BACT</name>
<comment type="subcellular location">
    <subcellularLocation>
        <location evidence="1">Cell inner membrane</location>
        <topology evidence="1">Multi-pass membrane protein</topology>
    </subcellularLocation>
</comment>
<sequence length="180" mass="19556">MIASLKSFEQVVVRVLEWAVILLIVALVLDVLWQVATRFVLDDPSKWTVELARYLMIWLAMLGTAVGFARREHLGLDYFRQQLHSDAQQPVEILGQLVIIAFASWVLLGGGTRLVAEVLASGQTTAALGVPMGAVYLATPIAGACILLFSVIDLLEVVASSQPPAASYTQTHEDPAENID</sequence>
<comment type="caution">
    <text evidence="11">The sequence shown here is derived from an EMBL/GenBank/DDBJ whole genome shotgun (WGS) entry which is preliminary data.</text>
</comment>
<comment type="similarity">
    <text evidence="8">Belongs to the TRAP transporter small permease family.</text>
</comment>
<keyword evidence="2" id="KW-0813">Transport</keyword>
<dbReference type="AlphaFoldDB" id="A0A9X2FC17"/>
<dbReference type="EMBL" id="JAMXLR010000072">
    <property type="protein sequence ID" value="MCO6046262.1"/>
    <property type="molecule type" value="Genomic_DNA"/>
</dbReference>
<dbReference type="PANTHER" id="PTHR35011:SF2">
    <property type="entry name" value="2,3-DIKETO-L-GULONATE TRAP TRANSPORTER SMALL PERMEASE PROTEIN YIAM"/>
    <property type="match status" value="1"/>
</dbReference>
<dbReference type="PANTHER" id="PTHR35011">
    <property type="entry name" value="2,3-DIKETO-L-GULONATE TRAP TRANSPORTER SMALL PERMEASE PROTEIN YIAM"/>
    <property type="match status" value="1"/>
</dbReference>